<organism evidence="15 16">
    <name type="scientific">Calocera viscosa (strain TUFC12733)</name>
    <dbReference type="NCBI Taxonomy" id="1330018"/>
    <lineage>
        <taxon>Eukaryota</taxon>
        <taxon>Fungi</taxon>
        <taxon>Dikarya</taxon>
        <taxon>Basidiomycota</taxon>
        <taxon>Agaricomycotina</taxon>
        <taxon>Dacrymycetes</taxon>
        <taxon>Dacrymycetales</taxon>
        <taxon>Dacrymycetaceae</taxon>
        <taxon>Calocera</taxon>
    </lineage>
</organism>
<dbReference type="GO" id="GO:0043022">
    <property type="term" value="F:ribosome binding"/>
    <property type="evidence" value="ECO:0007669"/>
    <property type="project" value="InterPro"/>
</dbReference>
<comment type="similarity">
    <text evidence="2">Belongs to the LETM1 family.</text>
</comment>
<dbReference type="STRING" id="1330018.A0A167RTA0"/>
<evidence type="ECO:0000256" key="6">
    <source>
        <dbReference type="ARBA" id="ARBA00022792"/>
    </source>
</evidence>
<proteinExistence type="inferred from homology"/>
<feature type="transmembrane region" description="Helical" evidence="13">
    <location>
        <begin position="227"/>
        <end position="250"/>
    </location>
</feature>
<evidence type="ECO:0000256" key="5">
    <source>
        <dbReference type="ARBA" id="ARBA00022692"/>
    </source>
</evidence>
<evidence type="ECO:0000256" key="4">
    <source>
        <dbReference type="ARBA" id="ARBA00022449"/>
    </source>
</evidence>
<reference evidence="15 16" key="1">
    <citation type="journal article" date="2016" name="Mol. Biol. Evol.">
        <title>Comparative Genomics of Early-Diverging Mushroom-Forming Fungi Provides Insights into the Origins of Lignocellulose Decay Capabilities.</title>
        <authorList>
            <person name="Nagy L.G."/>
            <person name="Riley R."/>
            <person name="Tritt A."/>
            <person name="Adam C."/>
            <person name="Daum C."/>
            <person name="Floudas D."/>
            <person name="Sun H."/>
            <person name="Yadav J.S."/>
            <person name="Pangilinan J."/>
            <person name="Larsson K.H."/>
            <person name="Matsuura K."/>
            <person name="Barry K."/>
            <person name="Labutti K."/>
            <person name="Kuo R."/>
            <person name="Ohm R.A."/>
            <person name="Bhattacharya S.S."/>
            <person name="Shirouzu T."/>
            <person name="Yoshinaga Y."/>
            <person name="Martin F.M."/>
            <person name="Grigoriev I.V."/>
            <person name="Hibbett D.S."/>
        </authorList>
    </citation>
    <scope>NUCLEOTIDE SEQUENCE [LARGE SCALE GENOMIC DNA]</scope>
    <source>
        <strain evidence="15 16">TUFC12733</strain>
    </source>
</reference>
<feature type="domain" description="Letm1 RBD" evidence="14">
    <location>
        <begin position="273"/>
        <end position="463"/>
    </location>
</feature>
<keyword evidence="6" id="KW-0999">Mitochondrion inner membrane</keyword>
<comment type="subcellular location">
    <subcellularLocation>
        <location evidence="1">Mitochondrion inner membrane</location>
        <topology evidence="1">Single-pass membrane protein</topology>
    </subcellularLocation>
</comment>
<name>A0A167RTA0_CALVF</name>
<dbReference type="GO" id="GO:0030003">
    <property type="term" value="P:intracellular monoatomic cation homeostasis"/>
    <property type="evidence" value="ECO:0007669"/>
    <property type="project" value="TreeGrafter"/>
</dbReference>
<keyword evidence="4" id="KW-0813">Transport</keyword>
<dbReference type="PANTHER" id="PTHR14009">
    <property type="entry name" value="LEUCINE ZIPPER-EF-HAND CONTAINING TRANSMEMBRANE PROTEIN"/>
    <property type="match status" value="1"/>
</dbReference>
<protein>
    <recommendedName>
        <fullName evidence="3">Mitochondrial proton/calcium exchanger protein</fullName>
    </recommendedName>
    <alternativeName>
        <fullName evidence="10">Leucine zipper-EF-hand-containing transmembrane protein 1</fullName>
    </alternativeName>
</protein>
<dbReference type="PROSITE" id="PS51758">
    <property type="entry name" value="LETM1_RBD"/>
    <property type="match status" value="1"/>
</dbReference>
<dbReference type="Gene3D" id="1.10.238.10">
    <property type="entry name" value="EF-hand"/>
    <property type="match status" value="1"/>
</dbReference>
<evidence type="ECO:0000313" key="16">
    <source>
        <dbReference type="Proteomes" id="UP000076738"/>
    </source>
</evidence>
<evidence type="ECO:0000256" key="8">
    <source>
        <dbReference type="ARBA" id="ARBA00023128"/>
    </source>
</evidence>
<evidence type="ECO:0000256" key="11">
    <source>
        <dbReference type="PROSITE-ProRule" id="PRU01094"/>
    </source>
</evidence>
<dbReference type="PANTHER" id="PTHR14009:SF1">
    <property type="entry name" value="MITOCHONDRIAL PROTON_CALCIUM EXCHANGER PROTEIN"/>
    <property type="match status" value="1"/>
</dbReference>
<dbReference type="Proteomes" id="UP000076738">
    <property type="component" value="Unassembled WGS sequence"/>
</dbReference>
<keyword evidence="4" id="KW-0050">Antiport</keyword>
<keyword evidence="7 13" id="KW-1133">Transmembrane helix</keyword>
<dbReference type="OrthoDB" id="275278at2759"/>
<evidence type="ECO:0000259" key="14">
    <source>
        <dbReference type="PROSITE" id="PS51758"/>
    </source>
</evidence>
<evidence type="ECO:0000256" key="7">
    <source>
        <dbReference type="ARBA" id="ARBA00022989"/>
    </source>
</evidence>
<dbReference type="Pfam" id="PF07766">
    <property type="entry name" value="LETM1_RBD"/>
    <property type="match status" value="1"/>
</dbReference>
<keyword evidence="16" id="KW-1185">Reference proteome</keyword>
<feature type="compositionally biased region" description="Basic and acidic residues" evidence="12">
    <location>
        <begin position="137"/>
        <end position="163"/>
    </location>
</feature>
<dbReference type="AlphaFoldDB" id="A0A167RTA0"/>
<keyword evidence="8 11" id="KW-0496">Mitochondrion</keyword>
<evidence type="ECO:0000256" key="13">
    <source>
        <dbReference type="SAM" id="Phobius"/>
    </source>
</evidence>
<dbReference type="InterPro" id="IPR011992">
    <property type="entry name" value="EF-hand-dom_pair"/>
</dbReference>
<feature type="region of interest" description="Disordered" evidence="12">
    <location>
        <begin position="496"/>
        <end position="527"/>
    </location>
</feature>
<evidence type="ECO:0000256" key="12">
    <source>
        <dbReference type="SAM" id="MobiDB-lite"/>
    </source>
</evidence>
<feature type="compositionally biased region" description="Acidic residues" evidence="12">
    <location>
        <begin position="496"/>
        <end position="506"/>
    </location>
</feature>
<gene>
    <name evidence="15" type="ORF">CALVIDRAFT_559886</name>
</gene>
<evidence type="ECO:0000256" key="9">
    <source>
        <dbReference type="ARBA" id="ARBA00023136"/>
    </source>
</evidence>
<dbReference type="SUPFAM" id="SSF47473">
    <property type="entry name" value="EF-hand"/>
    <property type="match status" value="1"/>
</dbReference>
<sequence length="720" mass="80539">MALSRRSLGMQHVLRHRGLATPYRLALQPNAARPIPLTPLTSVRWNSTSLDKQSSKPKPPPTVASTAQAAPREPAKSRLTDPAPRVPTPSQVSGSKQPPPPPKPSTQTSPALASEKSTPISGTAASSSATPPISSTEAKEKLSDEKLSKDVSEYKADKPSKELVNPDKSYVQRAWAWLKHEANHYWTGTKLLGKEIRISARLARKVLGGTKLTRREHRQLKRTTNDLLRLIPFSVFVVVPFMEFLLPVALKLFPNMLPSTFEDKFAADEKARKLLRVRIEMAKFLQETLRETGVKGAAKVADSEEFKEFFKKVRSTGEEATREDVVRVAKLFNDDLTLDNLSRPQLVSMCRYMNVNAFGTDNFLRYVIRQRLSNIKSDDEAIHAEGVDSLSTKELQEACRSRGVRTLGISPATLREELEQWIDLHMVNGVSGTLLILSRAFAFGEKGDDVVKSLEHTLASMPDHLLNEAELDVSGDRGTSYQQKLEVLQQQEELIEDEAEQEQEEEDARRKKREIEDRTKREKEAQMAQALLPESELMEEDDARMTTEQLNELGEALSILSAQSSVLKERTELRDLMQEHEVSDVPEDTSTLSSEDRASLSLAKRIKSMLKKIDAQLTQYDEKVGSSLQLISCNPQGMISINDLKQALRVIKHHPDEETIDGLVGKLDVDKDGFVVLEHVLELARGEGLGIVVDENAKDLMKEGKELTANKPRKEDIVSE</sequence>
<accession>A0A167RTA0</accession>
<evidence type="ECO:0000256" key="2">
    <source>
        <dbReference type="ARBA" id="ARBA00009584"/>
    </source>
</evidence>
<dbReference type="EMBL" id="KV417267">
    <property type="protein sequence ID" value="KZP01258.1"/>
    <property type="molecule type" value="Genomic_DNA"/>
</dbReference>
<dbReference type="GO" id="GO:0005743">
    <property type="term" value="C:mitochondrial inner membrane"/>
    <property type="evidence" value="ECO:0007669"/>
    <property type="project" value="UniProtKB-SubCell"/>
</dbReference>
<feature type="compositionally biased region" description="Basic and acidic residues" evidence="12">
    <location>
        <begin position="507"/>
        <end position="525"/>
    </location>
</feature>
<dbReference type="GO" id="GO:0015297">
    <property type="term" value="F:antiporter activity"/>
    <property type="evidence" value="ECO:0007669"/>
    <property type="project" value="UniProtKB-KW"/>
</dbReference>
<feature type="region of interest" description="Disordered" evidence="12">
    <location>
        <begin position="47"/>
        <end position="163"/>
    </location>
</feature>
<dbReference type="InterPro" id="IPR044202">
    <property type="entry name" value="LETM1/MDM38-like"/>
</dbReference>
<keyword evidence="5 13" id="KW-0812">Transmembrane</keyword>
<feature type="compositionally biased region" description="Low complexity" evidence="12">
    <location>
        <begin position="117"/>
        <end position="136"/>
    </location>
</feature>
<dbReference type="InterPro" id="IPR033122">
    <property type="entry name" value="LETM1-like_RBD"/>
</dbReference>
<evidence type="ECO:0000313" key="15">
    <source>
        <dbReference type="EMBL" id="KZP01258.1"/>
    </source>
</evidence>
<evidence type="ECO:0000256" key="10">
    <source>
        <dbReference type="ARBA" id="ARBA00031360"/>
    </source>
</evidence>
<evidence type="ECO:0000256" key="3">
    <source>
        <dbReference type="ARBA" id="ARBA00020557"/>
    </source>
</evidence>
<evidence type="ECO:0000256" key="1">
    <source>
        <dbReference type="ARBA" id="ARBA00004434"/>
    </source>
</evidence>
<keyword evidence="9 13" id="KW-0472">Membrane</keyword>